<gene>
    <name evidence="1" type="ORF">SAMN05216204_1472</name>
</gene>
<proteinExistence type="predicted"/>
<protein>
    <submittedName>
        <fullName evidence="1">Uncharacterized protein</fullName>
    </submittedName>
</protein>
<evidence type="ECO:0000313" key="2">
    <source>
        <dbReference type="Proteomes" id="UP000198639"/>
    </source>
</evidence>
<name>A0A1I1WFD2_9BURK</name>
<keyword evidence="2" id="KW-1185">Reference proteome</keyword>
<sequence length="111" mass="13226">MLVWSWIRVIGMTYYFRGHKNFDRVIRVEVDGKNTYFVLSVLWNFDNALFPRAEQFSIFNPSDIDLHTSMPRSLDRNTTYESTSSSIWENAMPIRTINRKFGYSHFFVIQS</sequence>
<evidence type="ECO:0000313" key="1">
    <source>
        <dbReference type="EMBL" id="SFD93699.1"/>
    </source>
</evidence>
<organism evidence="1 2">
    <name type="scientific">Massilia yuzhufengensis</name>
    <dbReference type="NCBI Taxonomy" id="1164594"/>
    <lineage>
        <taxon>Bacteria</taxon>
        <taxon>Pseudomonadati</taxon>
        <taxon>Pseudomonadota</taxon>
        <taxon>Betaproteobacteria</taxon>
        <taxon>Burkholderiales</taxon>
        <taxon>Oxalobacteraceae</taxon>
        <taxon>Telluria group</taxon>
        <taxon>Massilia</taxon>
    </lineage>
</organism>
<dbReference type="Proteomes" id="UP000198639">
    <property type="component" value="Unassembled WGS sequence"/>
</dbReference>
<dbReference type="EMBL" id="FOLD01000047">
    <property type="protein sequence ID" value="SFD93699.1"/>
    <property type="molecule type" value="Genomic_DNA"/>
</dbReference>
<reference evidence="2" key="1">
    <citation type="submission" date="2016-10" db="EMBL/GenBank/DDBJ databases">
        <authorList>
            <person name="Varghese N."/>
            <person name="Submissions S."/>
        </authorList>
    </citation>
    <scope>NUCLEOTIDE SEQUENCE [LARGE SCALE GENOMIC DNA]</scope>
    <source>
        <strain evidence="2">CGMCC 1.12041</strain>
    </source>
</reference>
<accession>A0A1I1WFD2</accession>
<dbReference type="AlphaFoldDB" id="A0A1I1WFD2"/>